<keyword evidence="2" id="KW-1185">Reference proteome</keyword>
<dbReference type="OrthoDB" id="10514376at2759"/>
<evidence type="ECO:0000313" key="1">
    <source>
        <dbReference type="EMBL" id="ORX71648.1"/>
    </source>
</evidence>
<dbReference type="Proteomes" id="UP000193922">
    <property type="component" value="Unassembled WGS sequence"/>
</dbReference>
<sequence>MNPALYVATIVERVFAHVLDDAESRAEDEFAREYLQQRYRLAGICQEWRAIMGPRIFEKLYFHVQCLSETVPNSHSMRAATEAGMANGGATASPAMPRFHLQTNSDIIPFMFQPRTIILRVDGASALGTGLRDFLTRRVFVDRPWPSVQTVRIDMSLKRGVGNGADMSHMAQSIHSLLSVTPNLKALSLSVCNAGELRLDIGAVVSSHAHQIAALDVNCLTTTDYSRLLFPALKDFSIWYREFEDLVSGSCMDISLLTNLKFHTIKPNELFRLFERASDRYSATFPNLETLSITFGVSSEEDTAVPDTSKKVLYSFPKLHSLYLRCDGGESPEVYWMFKDAPLERLHLVARIKFLQQLNMSDFPRLAHVQVSFNRKAGEVDPQYILGNLVSPVSNLRRLEFGVDWSLLCATWRFGCVRLRSLSIGHHFTRNELRNILQQLPELVTLNIECYLTHREGNASMSDMQSAVLRSDLSVVNRSLQALTVTDKYSYRKADLFSDQAVALVEMATHLPSLLKVVIVCDRPRARSQLIKDAFEGYAIQERAKHFANVSVYLKFC</sequence>
<name>A0A1Y1WE89_9FUNG</name>
<comment type="caution">
    <text evidence="1">The sequence shown here is derived from an EMBL/GenBank/DDBJ whole genome shotgun (WGS) entry which is preliminary data.</text>
</comment>
<dbReference type="Gene3D" id="3.80.10.10">
    <property type="entry name" value="Ribonuclease Inhibitor"/>
    <property type="match status" value="1"/>
</dbReference>
<protein>
    <recommendedName>
        <fullName evidence="3">F-box domain-containing protein</fullName>
    </recommendedName>
</protein>
<reference evidence="1 2" key="1">
    <citation type="submission" date="2016-07" db="EMBL/GenBank/DDBJ databases">
        <title>Pervasive Adenine N6-methylation of Active Genes in Fungi.</title>
        <authorList>
            <consortium name="DOE Joint Genome Institute"/>
            <person name="Mondo S.J."/>
            <person name="Dannebaum R.O."/>
            <person name="Kuo R.C."/>
            <person name="Labutti K."/>
            <person name="Haridas S."/>
            <person name="Kuo A."/>
            <person name="Salamov A."/>
            <person name="Ahrendt S.R."/>
            <person name="Lipzen A."/>
            <person name="Sullivan W."/>
            <person name="Andreopoulos W.B."/>
            <person name="Clum A."/>
            <person name="Lindquist E."/>
            <person name="Daum C."/>
            <person name="Ramamoorthy G.K."/>
            <person name="Gryganskyi A."/>
            <person name="Culley D."/>
            <person name="Magnuson J.K."/>
            <person name="James T.Y."/>
            <person name="O'Malley M.A."/>
            <person name="Stajich J.E."/>
            <person name="Spatafora J.W."/>
            <person name="Visel A."/>
            <person name="Grigoriev I.V."/>
        </authorList>
    </citation>
    <scope>NUCLEOTIDE SEQUENCE [LARGE SCALE GENOMIC DNA]</scope>
    <source>
        <strain evidence="1 2">ATCC 12442</strain>
    </source>
</reference>
<proteinExistence type="predicted"/>
<organism evidence="1 2">
    <name type="scientific">Linderina pennispora</name>
    <dbReference type="NCBI Taxonomy" id="61395"/>
    <lineage>
        <taxon>Eukaryota</taxon>
        <taxon>Fungi</taxon>
        <taxon>Fungi incertae sedis</taxon>
        <taxon>Zoopagomycota</taxon>
        <taxon>Kickxellomycotina</taxon>
        <taxon>Kickxellomycetes</taxon>
        <taxon>Kickxellales</taxon>
        <taxon>Kickxellaceae</taxon>
        <taxon>Linderina</taxon>
    </lineage>
</organism>
<gene>
    <name evidence="1" type="ORF">DL89DRAFT_266633</name>
</gene>
<dbReference type="EMBL" id="MCFD01000004">
    <property type="protein sequence ID" value="ORX71648.1"/>
    <property type="molecule type" value="Genomic_DNA"/>
</dbReference>
<dbReference type="RefSeq" id="XP_040745163.1">
    <property type="nucleotide sequence ID" value="XM_040887152.1"/>
</dbReference>
<evidence type="ECO:0008006" key="3">
    <source>
        <dbReference type="Google" id="ProtNLM"/>
    </source>
</evidence>
<dbReference type="AlphaFoldDB" id="A0A1Y1WE89"/>
<dbReference type="InterPro" id="IPR032675">
    <property type="entry name" value="LRR_dom_sf"/>
</dbReference>
<dbReference type="SUPFAM" id="SSF52047">
    <property type="entry name" value="RNI-like"/>
    <property type="match status" value="1"/>
</dbReference>
<accession>A0A1Y1WE89</accession>
<evidence type="ECO:0000313" key="2">
    <source>
        <dbReference type="Proteomes" id="UP000193922"/>
    </source>
</evidence>
<dbReference type="GeneID" id="63803800"/>